<comment type="caution">
    <text evidence="2">The sequence shown here is derived from an EMBL/GenBank/DDBJ whole genome shotgun (WGS) entry which is preliminary data.</text>
</comment>
<proteinExistence type="predicted"/>
<protein>
    <submittedName>
        <fullName evidence="2">(apollo) hypothetical protein</fullName>
    </submittedName>
</protein>
<evidence type="ECO:0000256" key="1">
    <source>
        <dbReference type="SAM" id="Coils"/>
    </source>
</evidence>
<name>A0A8S3XFK2_PARAO</name>
<keyword evidence="3" id="KW-1185">Reference proteome</keyword>
<evidence type="ECO:0000313" key="3">
    <source>
        <dbReference type="Proteomes" id="UP000691718"/>
    </source>
</evidence>
<organism evidence="2 3">
    <name type="scientific">Parnassius apollo</name>
    <name type="common">Apollo butterfly</name>
    <name type="synonym">Papilio apollo</name>
    <dbReference type="NCBI Taxonomy" id="110799"/>
    <lineage>
        <taxon>Eukaryota</taxon>
        <taxon>Metazoa</taxon>
        <taxon>Ecdysozoa</taxon>
        <taxon>Arthropoda</taxon>
        <taxon>Hexapoda</taxon>
        <taxon>Insecta</taxon>
        <taxon>Pterygota</taxon>
        <taxon>Neoptera</taxon>
        <taxon>Endopterygota</taxon>
        <taxon>Lepidoptera</taxon>
        <taxon>Glossata</taxon>
        <taxon>Ditrysia</taxon>
        <taxon>Papilionoidea</taxon>
        <taxon>Papilionidae</taxon>
        <taxon>Parnassiinae</taxon>
        <taxon>Parnassini</taxon>
        <taxon>Parnassius</taxon>
        <taxon>Parnassius</taxon>
    </lineage>
</organism>
<dbReference type="OrthoDB" id="6927288at2759"/>
<reference evidence="2" key="1">
    <citation type="submission" date="2021-04" db="EMBL/GenBank/DDBJ databases">
        <authorList>
            <person name="Tunstrom K."/>
        </authorList>
    </citation>
    <scope>NUCLEOTIDE SEQUENCE</scope>
</reference>
<sequence>MSDAKLKELVRKRGSLKAKLTHFATFLNLIQPCTSLNPSQLADMDFRLGKIESLYGELDVLQKELELMSADIDAAYSEREQFEEQY</sequence>
<dbReference type="EMBL" id="CAJQZP010001146">
    <property type="protein sequence ID" value="CAG5022267.1"/>
    <property type="molecule type" value="Genomic_DNA"/>
</dbReference>
<dbReference type="AlphaFoldDB" id="A0A8S3XFK2"/>
<feature type="coiled-coil region" evidence="1">
    <location>
        <begin position="51"/>
        <end position="85"/>
    </location>
</feature>
<evidence type="ECO:0000313" key="2">
    <source>
        <dbReference type="EMBL" id="CAG5022267.1"/>
    </source>
</evidence>
<gene>
    <name evidence="2" type="ORF">PAPOLLO_LOCUS17729</name>
</gene>
<accession>A0A8S3XFK2</accession>
<keyword evidence="1" id="KW-0175">Coiled coil</keyword>
<dbReference type="Proteomes" id="UP000691718">
    <property type="component" value="Unassembled WGS sequence"/>
</dbReference>